<evidence type="ECO:0000313" key="2">
    <source>
        <dbReference type="Proteomes" id="UP000823388"/>
    </source>
</evidence>
<organism evidence="1 2">
    <name type="scientific">Panicum virgatum</name>
    <name type="common">Blackwell switchgrass</name>
    <dbReference type="NCBI Taxonomy" id="38727"/>
    <lineage>
        <taxon>Eukaryota</taxon>
        <taxon>Viridiplantae</taxon>
        <taxon>Streptophyta</taxon>
        <taxon>Embryophyta</taxon>
        <taxon>Tracheophyta</taxon>
        <taxon>Spermatophyta</taxon>
        <taxon>Magnoliopsida</taxon>
        <taxon>Liliopsida</taxon>
        <taxon>Poales</taxon>
        <taxon>Poaceae</taxon>
        <taxon>PACMAD clade</taxon>
        <taxon>Panicoideae</taxon>
        <taxon>Panicodae</taxon>
        <taxon>Paniceae</taxon>
        <taxon>Panicinae</taxon>
        <taxon>Panicum</taxon>
        <taxon>Panicum sect. Hiantes</taxon>
    </lineage>
</organism>
<proteinExistence type="predicted"/>
<name>A0A8T0WSR7_PANVG</name>
<dbReference type="AlphaFoldDB" id="A0A8T0WSR7"/>
<reference evidence="1 2" key="1">
    <citation type="submission" date="2020-05" db="EMBL/GenBank/DDBJ databases">
        <title>WGS assembly of Panicum virgatum.</title>
        <authorList>
            <person name="Lovell J.T."/>
            <person name="Jenkins J."/>
            <person name="Shu S."/>
            <person name="Juenger T.E."/>
            <person name="Schmutz J."/>
        </authorList>
    </citation>
    <scope>NUCLEOTIDE SEQUENCE [LARGE SCALE GENOMIC DNA]</scope>
    <source>
        <strain evidence="2">cv. AP13</strain>
    </source>
</reference>
<dbReference type="EMBL" id="CM029039">
    <property type="protein sequence ID" value="KAG2646239.1"/>
    <property type="molecule type" value="Genomic_DNA"/>
</dbReference>
<accession>A0A8T0WSR7</accession>
<protein>
    <submittedName>
        <fullName evidence="1">Uncharacterized protein</fullName>
    </submittedName>
</protein>
<comment type="caution">
    <text evidence="1">The sequence shown here is derived from an EMBL/GenBank/DDBJ whole genome shotgun (WGS) entry which is preliminary data.</text>
</comment>
<keyword evidence="2" id="KW-1185">Reference proteome</keyword>
<sequence length="90" mass="10125">MPETAPLPLCRGYSIPRECSNGSPSFFPPRPVRSFLSPYVGGSRRPWTHRPLVAAVLARRERKRERGRRRRSCWFCEAGGRERGARGGGG</sequence>
<evidence type="ECO:0000313" key="1">
    <source>
        <dbReference type="EMBL" id="KAG2646239.1"/>
    </source>
</evidence>
<dbReference type="Proteomes" id="UP000823388">
    <property type="component" value="Chromosome 2K"/>
</dbReference>
<gene>
    <name evidence="1" type="ORF">PVAP13_2KG497410</name>
</gene>